<dbReference type="PROSITE" id="PS51178">
    <property type="entry name" value="PASTA"/>
    <property type="match status" value="3"/>
</dbReference>
<dbReference type="PROSITE" id="PS00108">
    <property type="entry name" value="PROTEIN_KINASE_ST"/>
    <property type="match status" value="1"/>
</dbReference>
<comment type="catalytic activity">
    <reaction evidence="8">
        <text>L-seryl-[protein] + ATP = O-phospho-L-seryl-[protein] + ADP + H(+)</text>
        <dbReference type="Rhea" id="RHEA:17989"/>
        <dbReference type="Rhea" id="RHEA-COMP:9863"/>
        <dbReference type="Rhea" id="RHEA-COMP:11604"/>
        <dbReference type="ChEBI" id="CHEBI:15378"/>
        <dbReference type="ChEBI" id="CHEBI:29999"/>
        <dbReference type="ChEBI" id="CHEBI:30616"/>
        <dbReference type="ChEBI" id="CHEBI:83421"/>
        <dbReference type="ChEBI" id="CHEBI:456216"/>
        <dbReference type="EC" id="2.7.11.1"/>
    </reaction>
</comment>
<evidence type="ECO:0000256" key="11">
    <source>
        <dbReference type="SAM" id="Phobius"/>
    </source>
</evidence>
<dbReference type="InterPro" id="IPR000719">
    <property type="entry name" value="Prot_kinase_dom"/>
</dbReference>
<keyword evidence="15" id="KW-1185">Reference proteome</keyword>
<evidence type="ECO:0000256" key="7">
    <source>
        <dbReference type="ARBA" id="ARBA00047899"/>
    </source>
</evidence>
<dbReference type="Pfam" id="PF03793">
    <property type="entry name" value="PASTA"/>
    <property type="match status" value="3"/>
</dbReference>
<dbReference type="SMART" id="SM00740">
    <property type="entry name" value="PASTA"/>
    <property type="match status" value="3"/>
</dbReference>
<feature type="region of interest" description="Disordered" evidence="10">
    <location>
        <begin position="303"/>
        <end position="324"/>
    </location>
</feature>
<feature type="domain" description="PASTA" evidence="13">
    <location>
        <begin position="421"/>
        <end position="488"/>
    </location>
</feature>
<gene>
    <name evidence="14" type="primary">pknB</name>
    <name evidence="14" type="ORF">ACFS5P_04390</name>
</gene>
<feature type="binding site" evidence="9">
    <location>
        <position position="39"/>
    </location>
    <ligand>
        <name>ATP</name>
        <dbReference type="ChEBI" id="CHEBI:30616"/>
    </ligand>
</feature>
<keyword evidence="5 14" id="KW-0418">Kinase</keyword>
<dbReference type="EMBL" id="JBHUPG010000007">
    <property type="protein sequence ID" value="MFD2911102.1"/>
    <property type="molecule type" value="Genomic_DNA"/>
</dbReference>
<dbReference type="Pfam" id="PF21160">
    <property type="entry name" value="PrkC-like_PASTA-like"/>
    <property type="match status" value="1"/>
</dbReference>
<feature type="domain" description="PASTA" evidence="13">
    <location>
        <begin position="489"/>
        <end position="556"/>
    </location>
</feature>
<dbReference type="Gene3D" id="3.30.10.20">
    <property type="match status" value="3"/>
</dbReference>
<keyword evidence="11" id="KW-0472">Membrane</keyword>
<keyword evidence="11" id="KW-0812">Transmembrane</keyword>
<dbReference type="PANTHER" id="PTHR43289">
    <property type="entry name" value="MITOGEN-ACTIVATED PROTEIN KINASE KINASE KINASE 20-RELATED"/>
    <property type="match status" value="1"/>
</dbReference>
<dbReference type="InterPro" id="IPR005543">
    <property type="entry name" value="PASTA_dom"/>
</dbReference>
<comment type="caution">
    <text evidence="14">The sequence shown here is derived from an EMBL/GenBank/DDBJ whole genome shotgun (WGS) entry which is preliminary data.</text>
</comment>
<evidence type="ECO:0000256" key="10">
    <source>
        <dbReference type="SAM" id="MobiDB-lite"/>
    </source>
</evidence>
<keyword evidence="2" id="KW-0723">Serine/threonine-protein kinase</keyword>
<proteinExistence type="predicted"/>
<evidence type="ECO:0000313" key="15">
    <source>
        <dbReference type="Proteomes" id="UP001597561"/>
    </source>
</evidence>
<dbReference type="InterPro" id="IPR011009">
    <property type="entry name" value="Kinase-like_dom_sf"/>
</dbReference>
<dbReference type="CDD" id="cd06577">
    <property type="entry name" value="PASTA_pknB"/>
    <property type="match status" value="3"/>
</dbReference>
<keyword evidence="4 9" id="KW-0547">Nucleotide-binding</keyword>
<dbReference type="Proteomes" id="UP001597561">
    <property type="component" value="Unassembled WGS sequence"/>
</dbReference>
<name>A0ABW5ZHY5_9BACL</name>
<evidence type="ECO:0000259" key="13">
    <source>
        <dbReference type="PROSITE" id="PS51178"/>
    </source>
</evidence>
<dbReference type="Gene3D" id="2.60.40.2560">
    <property type="match status" value="1"/>
</dbReference>
<dbReference type="NCBIfam" id="NF033483">
    <property type="entry name" value="PknB_PASTA_kin"/>
    <property type="match status" value="1"/>
</dbReference>
<evidence type="ECO:0000256" key="2">
    <source>
        <dbReference type="ARBA" id="ARBA00022527"/>
    </source>
</evidence>
<evidence type="ECO:0000256" key="6">
    <source>
        <dbReference type="ARBA" id="ARBA00022840"/>
    </source>
</evidence>
<dbReference type="RefSeq" id="WP_204728652.1">
    <property type="nucleotide sequence ID" value="NZ_JAFBDK010000004.1"/>
</dbReference>
<evidence type="ECO:0000256" key="4">
    <source>
        <dbReference type="ARBA" id="ARBA00022741"/>
    </source>
</evidence>
<evidence type="ECO:0000259" key="12">
    <source>
        <dbReference type="PROSITE" id="PS50011"/>
    </source>
</evidence>
<evidence type="ECO:0000313" key="14">
    <source>
        <dbReference type="EMBL" id="MFD2911102.1"/>
    </source>
</evidence>
<evidence type="ECO:0000256" key="1">
    <source>
        <dbReference type="ARBA" id="ARBA00012513"/>
    </source>
</evidence>
<keyword evidence="11" id="KW-1133">Transmembrane helix</keyword>
<feature type="domain" description="PASTA" evidence="13">
    <location>
        <begin position="353"/>
        <end position="420"/>
    </location>
</feature>
<dbReference type="InterPro" id="IPR008271">
    <property type="entry name" value="Ser/Thr_kinase_AS"/>
</dbReference>
<protein>
    <recommendedName>
        <fullName evidence="1">non-specific serine/threonine protein kinase</fullName>
        <ecNumber evidence="1">2.7.11.1</ecNumber>
    </recommendedName>
</protein>
<accession>A0ABW5ZHY5</accession>
<dbReference type="SMART" id="SM00220">
    <property type="entry name" value="S_TKc"/>
    <property type="match status" value="1"/>
</dbReference>
<evidence type="ECO:0000256" key="9">
    <source>
        <dbReference type="PROSITE-ProRule" id="PRU10141"/>
    </source>
</evidence>
<keyword evidence="6 9" id="KW-0067">ATP-binding</keyword>
<evidence type="ECO:0000256" key="8">
    <source>
        <dbReference type="ARBA" id="ARBA00048679"/>
    </source>
</evidence>
<dbReference type="GO" id="GO:0016301">
    <property type="term" value="F:kinase activity"/>
    <property type="evidence" value="ECO:0007669"/>
    <property type="project" value="UniProtKB-KW"/>
</dbReference>
<dbReference type="Gene3D" id="3.30.200.20">
    <property type="entry name" value="Phosphorylase Kinase, domain 1"/>
    <property type="match status" value="1"/>
</dbReference>
<dbReference type="CDD" id="cd14014">
    <property type="entry name" value="STKc_PknB_like"/>
    <property type="match status" value="1"/>
</dbReference>
<feature type="transmembrane region" description="Helical" evidence="11">
    <location>
        <begin position="331"/>
        <end position="352"/>
    </location>
</feature>
<sequence length="657" mass="72495">MIGKRINGRYKVIKTIGSGGMANVYLARDMILDRDVAVKVLRMDFVSESNMLKRFQREAQSATSLAHPNIVSMYDVGDEDDSYYLVMEYVEGMTLKQYIREHSPLDLEDAVDIMLQLTSAIAHAHYNGIIHRDIKPQNILIDEQGNIKITDFGIAMALSATAITQTNSVMGTVHYLSPEQARGGTASKKSDIYSLGIVMYELITGTLPYEGETPISIALKHLQSDLPRPSEVVEDLPQSIENVILKAAAKDPHYRYLSADEMADDLKTSLNPERSGEPVFAPAPDLEATRAIPIIKDRMNIPASEDTKIHEPENKKGPVEPKKKKRKKWPWITALVLLLLISGGVMAAMGVFGPSQVQVPDVTGENVNDAEDIMTEAGLTVGDIIYEPNEDIEEDIVIRTSPKATRSLDEGEPVNLTVSSGKETIEVDGYVGRNFNSSEDLIREAGFRGIDPEERFDDAAEGTILEQDPEEGEEVVPGDTVMRLIISKGPEQAEIPDLTGFSAEDIAAYEESSGMTVSVTREEYSNDHAAGSVISQNPEAGTMMEPGSNINVVTSLGAPPLPVNNVVIPVTIEYLEAEDQEPPEEGEEPPELPEQIITIYIDDKNNSIEEPFEEFTITEDTERNIRLTIEQGSSGSYRIERDGEVYLEDTITYQEND</sequence>
<feature type="domain" description="Protein kinase" evidence="12">
    <location>
        <begin position="10"/>
        <end position="280"/>
    </location>
</feature>
<feature type="compositionally biased region" description="Basic and acidic residues" evidence="10">
    <location>
        <begin position="303"/>
        <end position="321"/>
    </location>
</feature>
<comment type="catalytic activity">
    <reaction evidence="7">
        <text>L-threonyl-[protein] + ATP = O-phospho-L-threonyl-[protein] + ADP + H(+)</text>
        <dbReference type="Rhea" id="RHEA:46608"/>
        <dbReference type="Rhea" id="RHEA-COMP:11060"/>
        <dbReference type="Rhea" id="RHEA-COMP:11605"/>
        <dbReference type="ChEBI" id="CHEBI:15378"/>
        <dbReference type="ChEBI" id="CHEBI:30013"/>
        <dbReference type="ChEBI" id="CHEBI:30616"/>
        <dbReference type="ChEBI" id="CHEBI:61977"/>
        <dbReference type="ChEBI" id="CHEBI:456216"/>
        <dbReference type="EC" id="2.7.11.1"/>
    </reaction>
</comment>
<dbReference type="SUPFAM" id="SSF56112">
    <property type="entry name" value="Protein kinase-like (PK-like)"/>
    <property type="match status" value="1"/>
</dbReference>
<dbReference type="PROSITE" id="PS00107">
    <property type="entry name" value="PROTEIN_KINASE_ATP"/>
    <property type="match status" value="1"/>
</dbReference>
<dbReference type="Gene3D" id="1.10.510.10">
    <property type="entry name" value="Transferase(Phosphotransferase) domain 1"/>
    <property type="match status" value="1"/>
</dbReference>
<dbReference type="InterPro" id="IPR017441">
    <property type="entry name" value="Protein_kinase_ATP_BS"/>
</dbReference>
<organism evidence="14 15">
    <name type="scientific">Jeotgalibacillus terrae</name>
    <dbReference type="NCBI Taxonomy" id="587735"/>
    <lineage>
        <taxon>Bacteria</taxon>
        <taxon>Bacillati</taxon>
        <taxon>Bacillota</taxon>
        <taxon>Bacilli</taxon>
        <taxon>Bacillales</taxon>
        <taxon>Caryophanaceae</taxon>
        <taxon>Jeotgalibacillus</taxon>
    </lineage>
</organism>
<dbReference type="Pfam" id="PF00069">
    <property type="entry name" value="Pkinase"/>
    <property type="match status" value="1"/>
</dbReference>
<dbReference type="PANTHER" id="PTHR43289:SF34">
    <property type="entry name" value="SERINE_THREONINE-PROTEIN KINASE YBDM-RELATED"/>
    <property type="match status" value="1"/>
</dbReference>
<keyword evidence="3" id="KW-0808">Transferase</keyword>
<dbReference type="EC" id="2.7.11.1" evidence="1"/>
<evidence type="ECO:0000256" key="5">
    <source>
        <dbReference type="ARBA" id="ARBA00022777"/>
    </source>
</evidence>
<dbReference type="PROSITE" id="PS50011">
    <property type="entry name" value="PROTEIN_KINASE_DOM"/>
    <property type="match status" value="1"/>
</dbReference>
<reference evidence="15" key="1">
    <citation type="journal article" date="2019" name="Int. J. Syst. Evol. Microbiol.">
        <title>The Global Catalogue of Microorganisms (GCM) 10K type strain sequencing project: providing services to taxonomists for standard genome sequencing and annotation.</title>
        <authorList>
            <consortium name="The Broad Institute Genomics Platform"/>
            <consortium name="The Broad Institute Genome Sequencing Center for Infectious Disease"/>
            <person name="Wu L."/>
            <person name="Ma J."/>
        </authorList>
    </citation>
    <scope>NUCLEOTIDE SEQUENCE [LARGE SCALE GENOMIC DNA]</scope>
    <source>
        <strain evidence="15">KCTC 13528</strain>
    </source>
</reference>
<evidence type="ECO:0000256" key="3">
    <source>
        <dbReference type="ARBA" id="ARBA00022679"/>
    </source>
</evidence>